<comment type="caution">
    <text evidence="2">The sequence shown here is derived from an EMBL/GenBank/DDBJ whole genome shotgun (WGS) entry which is preliminary data.</text>
</comment>
<dbReference type="NCBIfam" id="NF038133">
    <property type="entry name" value="choice_anch_L"/>
    <property type="match status" value="1"/>
</dbReference>
<accession>A0A3P3WHJ4</accession>
<name>A0A3P3WHJ4_9FLAO</name>
<feature type="signal peptide" evidence="1">
    <location>
        <begin position="1"/>
        <end position="21"/>
    </location>
</feature>
<dbReference type="Pfam" id="PF13585">
    <property type="entry name" value="CHU_C"/>
    <property type="match status" value="1"/>
</dbReference>
<protein>
    <recommendedName>
        <fullName evidence="4">Gliding motility-associated C-terminal domain-containing protein</fullName>
    </recommendedName>
</protein>
<organism evidence="2 3">
    <name type="scientific">Flavobacterium macacae</name>
    <dbReference type="NCBI Taxonomy" id="2488993"/>
    <lineage>
        <taxon>Bacteria</taxon>
        <taxon>Pseudomonadati</taxon>
        <taxon>Bacteroidota</taxon>
        <taxon>Flavobacteriia</taxon>
        <taxon>Flavobacteriales</taxon>
        <taxon>Flavobacteriaceae</taxon>
        <taxon>Flavobacterium</taxon>
    </lineage>
</organism>
<dbReference type="InterPro" id="IPR049804">
    <property type="entry name" value="Choice_anch_L"/>
</dbReference>
<dbReference type="Proteomes" id="UP000271937">
    <property type="component" value="Unassembled WGS sequence"/>
</dbReference>
<dbReference type="Gene3D" id="2.60.40.10">
    <property type="entry name" value="Immunoglobulins"/>
    <property type="match status" value="1"/>
</dbReference>
<dbReference type="AlphaFoldDB" id="A0A3P3WHJ4"/>
<feature type="chain" id="PRO_5018309692" description="Gliding motility-associated C-terminal domain-containing protein" evidence="1">
    <location>
        <begin position="22"/>
        <end position="768"/>
    </location>
</feature>
<keyword evidence="3" id="KW-1185">Reference proteome</keyword>
<evidence type="ECO:0000256" key="1">
    <source>
        <dbReference type="SAM" id="SignalP"/>
    </source>
</evidence>
<keyword evidence="1" id="KW-0732">Signal</keyword>
<dbReference type="InterPro" id="IPR026341">
    <property type="entry name" value="T9SS_type_B"/>
</dbReference>
<evidence type="ECO:0000313" key="2">
    <source>
        <dbReference type="EMBL" id="RRJ92173.1"/>
    </source>
</evidence>
<evidence type="ECO:0008006" key="4">
    <source>
        <dbReference type="Google" id="ProtNLM"/>
    </source>
</evidence>
<evidence type="ECO:0000313" key="3">
    <source>
        <dbReference type="Proteomes" id="UP000271937"/>
    </source>
</evidence>
<reference evidence="2 3" key="1">
    <citation type="submission" date="2018-11" db="EMBL/GenBank/DDBJ databases">
        <title>Flavobacterium sp. nov., YIM 102600 draft genome.</title>
        <authorList>
            <person name="Li G."/>
            <person name="Jiang Y."/>
        </authorList>
    </citation>
    <scope>NUCLEOTIDE SEQUENCE [LARGE SCALE GENOMIC DNA]</scope>
    <source>
        <strain evidence="2 3">YIM 102600</strain>
    </source>
</reference>
<dbReference type="NCBIfam" id="TIGR04131">
    <property type="entry name" value="Bac_Flav_CTERM"/>
    <property type="match status" value="1"/>
</dbReference>
<proteinExistence type="predicted"/>
<dbReference type="InterPro" id="IPR013783">
    <property type="entry name" value="Ig-like_fold"/>
</dbReference>
<dbReference type="EMBL" id="RQVR01000006">
    <property type="protein sequence ID" value="RRJ92173.1"/>
    <property type="molecule type" value="Genomic_DNA"/>
</dbReference>
<gene>
    <name evidence="2" type="ORF">EG849_07085</name>
</gene>
<sequence length="768" mass="83255">MKMIKTPLFILFFLCFSTALKAQYIQVTDTYSAPQFVEDVLINSSCASVSNISVTGYNFDDGKKSYGRFSGTGTTFPFTDGIILSTGKAISAKGPNSSTLSEGPSSWAGDSDLENALSIGNSSVNATVLEFDFMPLGDKISFNYIFSSEQYLSSPSASQCSYTDGFVFLLKEANTSNAYQNLAVVPGTAIPIKSNTVRGPGTICPPANAQYFDAFNEYQHPTNFNGQTKVLKAESSVTPGTLYHIKLVVADQGNNLYDSAIFLGAGSFKIQKDLGPDRLLATQNPLCEGSTLNLDATTTNAISYQWLKNNVTISGATNATYTVTETGVYSVQIELSGSCFSTGEITVEYSPKPAQINTQLIQCDEDNDGLAFFNLSQATNTITANNNSLYASYFLTSENATDDISAIANSSNFENTQSIVYARVENDFGCFTVSEITLAISNNTIANPANLETCDTDSNPADGISTFDLEETEAGILANLTGGNVVYYTSNADALSGLNPILNPASFQNTVAYQQTIYAKLSSGIECYGIAEFDIIINSFQGNFADAQRNLCAGSSIQLNAGSGFSSYSWNTTPVQNSQIITVSTAGTYIVTVSNIFGCTTTKKFIVTASSIAEVASVSVNDFQGGNNSATINLTPQSIGNYEYSLDGTNYQLSPTFSNLSPGEYTVYINEENCGQIEYVFYVMDYPKFFTPNQDGFNDIWRIPFLQFQPKATVSIFDRYGKLVHFFTGSQPGWDGTLNGKNLFSSDYWFVIKLENRREIKGHFSLVR</sequence>